<dbReference type="RefSeq" id="WP_037361346.1">
    <property type="nucleotide sequence ID" value="NZ_BHZF01000004.1"/>
</dbReference>
<organism evidence="9 10">
    <name type="scientific">Schleiferia thermophila</name>
    <dbReference type="NCBI Taxonomy" id="884107"/>
    <lineage>
        <taxon>Bacteria</taxon>
        <taxon>Pseudomonadati</taxon>
        <taxon>Bacteroidota</taxon>
        <taxon>Flavobacteriia</taxon>
        <taxon>Flavobacteriales</taxon>
        <taxon>Schleiferiaceae</taxon>
        <taxon>Schleiferia</taxon>
    </lineage>
</organism>
<dbReference type="PROSITE" id="PS51160">
    <property type="entry name" value="ACYLPHOSPHATASE_3"/>
    <property type="match status" value="1"/>
</dbReference>
<evidence type="ECO:0000256" key="4">
    <source>
        <dbReference type="ARBA" id="ARBA00047645"/>
    </source>
</evidence>
<evidence type="ECO:0000313" key="9">
    <source>
        <dbReference type="EMBL" id="RCX02139.1"/>
    </source>
</evidence>
<reference evidence="9 10" key="1">
    <citation type="submission" date="2018-07" db="EMBL/GenBank/DDBJ databases">
        <title>Genomic Encyclopedia of Type Strains, Phase IV (KMG-IV): sequencing the most valuable type-strain genomes for metagenomic binning, comparative biology and taxonomic classification.</title>
        <authorList>
            <person name="Goeker M."/>
        </authorList>
    </citation>
    <scope>NUCLEOTIDE SEQUENCE [LARGE SCALE GENOMIC DNA]</scope>
    <source>
        <strain evidence="9 10">DSM 21410</strain>
    </source>
</reference>
<evidence type="ECO:0000256" key="6">
    <source>
        <dbReference type="RuleBase" id="RU000553"/>
    </source>
</evidence>
<dbReference type="Pfam" id="PF00708">
    <property type="entry name" value="Acylphosphatase"/>
    <property type="match status" value="1"/>
</dbReference>
<evidence type="ECO:0000256" key="3">
    <source>
        <dbReference type="ARBA" id="ARBA00022801"/>
    </source>
</evidence>
<keyword evidence="3 5" id="KW-0378">Hydrolase</keyword>
<feature type="domain" description="Acylphosphatase-like" evidence="8">
    <location>
        <begin position="4"/>
        <end position="90"/>
    </location>
</feature>
<evidence type="ECO:0000256" key="5">
    <source>
        <dbReference type="PROSITE-ProRule" id="PRU00520"/>
    </source>
</evidence>
<comment type="catalytic activity">
    <reaction evidence="4 5 6">
        <text>an acyl phosphate + H2O = a carboxylate + phosphate + H(+)</text>
        <dbReference type="Rhea" id="RHEA:14965"/>
        <dbReference type="ChEBI" id="CHEBI:15377"/>
        <dbReference type="ChEBI" id="CHEBI:15378"/>
        <dbReference type="ChEBI" id="CHEBI:29067"/>
        <dbReference type="ChEBI" id="CHEBI:43474"/>
        <dbReference type="ChEBI" id="CHEBI:59918"/>
        <dbReference type="EC" id="3.6.1.7"/>
    </reaction>
</comment>
<dbReference type="EC" id="3.6.1.7" evidence="2 5"/>
<dbReference type="EMBL" id="QPJS01000005">
    <property type="protein sequence ID" value="RCX02139.1"/>
    <property type="molecule type" value="Genomic_DNA"/>
</dbReference>
<dbReference type="Proteomes" id="UP000253517">
    <property type="component" value="Unassembled WGS sequence"/>
</dbReference>
<proteinExistence type="inferred from homology"/>
<dbReference type="InterPro" id="IPR036046">
    <property type="entry name" value="Acylphosphatase-like_dom_sf"/>
</dbReference>
<comment type="caution">
    <text evidence="9">The sequence shown here is derived from an EMBL/GenBank/DDBJ whole genome shotgun (WGS) entry which is preliminary data.</text>
</comment>
<evidence type="ECO:0000259" key="8">
    <source>
        <dbReference type="PROSITE" id="PS51160"/>
    </source>
</evidence>
<evidence type="ECO:0000256" key="1">
    <source>
        <dbReference type="ARBA" id="ARBA00005614"/>
    </source>
</evidence>
<name>A0A368ZYZ9_9FLAO</name>
<dbReference type="Gene3D" id="3.30.70.100">
    <property type="match status" value="1"/>
</dbReference>
<evidence type="ECO:0000256" key="2">
    <source>
        <dbReference type="ARBA" id="ARBA00012150"/>
    </source>
</evidence>
<sequence length="90" mass="10666">MFKCIRAKVYGRVQGVYFRQYTFLKAKELNLVGFVKNESDGSVLVVAQGFQDQLDKFIEFLHQGSPASQVERVEWEYQPLHFFQRFEVIR</sequence>
<feature type="active site" evidence="5">
    <location>
        <position position="37"/>
    </location>
</feature>
<dbReference type="GO" id="GO:0003998">
    <property type="term" value="F:acylphosphatase activity"/>
    <property type="evidence" value="ECO:0007669"/>
    <property type="project" value="UniProtKB-EC"/>
</dbReference>
<dbReference type="InterPro" id="IPR001792">
    <property type="entry name" value="Acylphosphatase-like_dom"/>
</dbReference>
<evidence type="ECO:0000313" key="10">
    <source>
        <dbReference type="Proteomes" id="UP000253517"/>
    </source>
</evidence>
<dbReference type="PRINTS" id="PR00112">
    <property type="entry name" value="ACYLPHPHTASE"/>
</dbReference>
<comment type="similarity">
    <text evidence="1 7">Belongs to the acylphosphatase family.</text>
</comment>
<dbReference type="AlphaFoldDB" id="A0A368ZYZ9"/>
<accession>A0A368ZYZ9</accession>
<dbReference type="PROSITE" id="PS00150">
    <property type="entry name" value="ACYLPHOSPHATASE_1"/>
    <property type="match status" value="1"/>
</dbReference>
<feature type="active site" evidence="5">
    <location>
        <position position="19"/>
    </location>
</feature>
<dbReference type="SUPFAM" id="SSF54975">
    <property type="entry name" value="Acylphosphatase/BLUF domain-like"/>
    <property type="match status" value="1"/>
</dbReference>
<gene>
    <name evidence="9" type="ORF">DES35_105110</name>
</gene>
<dbReference type="PANTHER" id="PTHR10029">
    <property type="entry name" value="ACYLPHOSPHATASE"/>
    <property type="match status" value="1"/>
</dbReference>
<protein>
    <recommendedName>
        <fullName evidence="2 5">Acylphosphatase</fullName>
        <ecNumber evidence="2 5">3.6.1.7</ecNumber>
    </recommendedName>
</protein>
<keyword evidence="10" id="KW-1185">Reference proteome</keyword>
<dbReference type="InterPro" id="IPR020456">
    <property type="entry name" value="Acylphosphatase"/>
</dbReference>
<dbReference type="InterPro" id="IPR017968">
    <property type="entry name" value="Acylphosphatase_CS"/>
</dbReference>
<dbReference type="PANTHER" id="PTHR10029:SF3">
    <property type="entry name" value="ACYLPHOSPHATASE-RELATED"/>
    <property type="match status" value="1"/>
</dbReference>
<evidence type="ECO:0000256" key="7">
    <source>
        <dbReference type="RuleBase" id="RU004168"/>
    </source>
</evidence>
<dbReference type="PROSITE" id="PS00151">
    <property type="entry name" value="ACYLPHOSPHATASE_2"/>
    <property type="match status" value="1"/>
</dbReference>